<name>A0AAD9S8B4_PHOAM</name>
<protein>
    <submittedName>
        <fullName evidence="2">Uncharacterized protein</fullName>
    </submittedName>
</protein>
<dbReference type="EMBL" id="JAUJFL010000006">
    <property type="protein sequence ID" value="KAK2601117.1"/>
    <property type="molecule type" value="Genomic_DNA"/>
</dbReference>
<feature type="region of interest" description="Disordered" evidence="1">
    <location>
        <begin position="1"/>
        <end position="76"/>
    </location>
</feature>
<accession>A0AAD9S8B4</accession>
<dbReference type="Proteomes" id="UP001265746">
    <property type="component" value="Unassembled WGS sequence"/>
</dbReference>
<reference evidence="2" key="1">
    <citation type="submission" date="2023-06" db="EMBL/GenBank/DDBJ databases">
        <authorList>
            <person name="Noh H."/>
        </authorList>
    </citation>
    <scope>NUCLEOTIDE SEQUENCE</scope>
    <source>
        <strain evidence="2">DUCC20226</strain>
    </source>
</reference>
<proteinExistence type="predicted"/>
<evidence type="ECO:0000313" key="2">
    <source>
        <dbReference type="EMBL" id="KAK2601117.1"/>
    </source>
</evidence>
<gene>
    <name evidence="2" type="ORF">N8I77_010588</name>
</gene>
<evidence type="ECO:0000313" key="3">
    <source>
        <dbReference type="Proteomes" id="UP001265746"/>
    </source>
</evidence>
<evidence type="ECO:0000256" key="1">
    <source>
        <dbReference type="SAM" id="MobiDB-lite"/>
    </source>
</evidence>
<feature type="compositionally biased region" description="Low complexity" evidence="1">
    <location>
        <begin position="36"/>
        <end position="47"/>
    </location>
</feature>
<organism evidence="2 3">
    <name type="scientific">Phomopsis amygdali</name>
    <name type="common">Fusicoccum amygdali</name>
    <dbReference type="NCBI Taxonomy" id="1214568"/>
    <lineage>
        <taxon>Eukaryota</taxon>
        <taxon>Fungi</taxon>
        <taxon>Dikarya</taxon>
        <taxon>Ascomycota</taxon>
        <taxon>Pezizomycotina</taxon>
        <taxon>Sordariomycetes</taxon>
        <taxon>Sordariomycetidae</taxon>
        <taxon>Diaporthales</taxon>
        <taxon>Diaporthaceae</taxon>
        <taxon>Diaporthe</taxon>
    </lineage>
</organism>
<comment type="caution">
    <text evidence="2">The sequence shown here is derived from an EMBL/GenBank/DDBJ whole genome shotgun (WGS) entry which is preliminary data.</text>
</comment>
<dbReference type="AlphaFoldDB" id="A0AAD9S8B4"/>
<sequence>MSDINQAGRPPAMKPFSYTSHTAQGQRPRRRTGSNSSASSAASAASAKSHEQFVFSPHQTPASEKEPFFSHQEYSGSQYPQTHMEVGFGWSLHGKIAAPAITSAVTMIVFRREH</sequence>
<keyword evidence="3" id="KW-1185">Reference proteome</keyword>